<keyword evidence="3" id="KW-1185">Reference proteome</keyword>
<dbReference type="InterPro" id="IPR010499">
    <property type="entry name" value="AraC_E-bd"/>
</dbReference>
<gene>
    <name evidence="2" type="ORF">FUA23_02840</name>
</gene>
<dbReference type="EMBL" id="VOXD01000003">
    <property type="protein sequence ID" value="TXF91179.1"/>
    <property type="molecule type" value="Genomic_DNA"/>
</dbReference>
<dbReference type="InterPro" id="IPR011256">
    <property type="entry name" value="Reg_factor_effector_dom_sf"/>
</dbReference>
<dbReference type="RefSeq" id="WP_147929198.1">
    <property type="nucleotide sequence ID" value="NZ_VOXD01000003.1"/>
</dbReference>
<dbReference type="Proteomes" id="UP000321907">
    <property type="component" value="Unassembled WGS sequence"/>
</dbReference>
<sequence>MKHEILTLRPQKLVGHSRKMSMEQDQTSALFQRFMPVRNNVPGRTDAWVYDLRIYPENISFAEFGPATEFLKWAAVAVSDDCPGQEGFEIITIPGGLYACFHHKGPAADAPMVFGYILQHWLPSSGYSLDNRPHFDTMPEGYDPLSSDSEEKIWIPIKARKGDV</sequence>
<name>A0A5C7FXH5_9BACT</name>
<accession>A0A5C7FXH5</accession>
<dbReference type="SMART" id="SM00871">
    <property type="entry name" value="AraC_E_bind"/>
    <property type="match status" value="1"/>
</dbReference>
<dbReference type="OrthoDB" id="8560232at2"/>
<dbReference type="AlphaFoldDB" id="A0A5C7FXH5"/>
<dbReference type="InterPro" id="IPR029442">
    <property type="entry name" value="GyrI-like"/>
</dbReference>
<dbReference type="SUPFAM" id="SSF55136">
    <property type="entry name" value="Probable bacterial effector-binding domain"/>
    <property type="match status" value="1"/>
</dbReference>
<dbReference type="Gene3D" id="3.20.80.10">
    <property type="entry name" value="Regulatory factor, effector binding domain"/>
    <property type="match status" value="1"/>
</dbReference>
<proteinExistence type="predicted"/>
<evidence type="ECO:0000313" key="3">
    <source>
        <dbReference type="Proteomes" id="UP000321907"/>
    </source>
</evidence>
<organism evidence="2 3">
    <name type="scientific">Neolewinella aurantiaca</name>
    <dbReference type="NCBI Taxonomy" id="2602767"/>
    <lineage>
        <taxon>Bacteria</taxon>
        <taxon>Pseudomonadati</taxon>
        <taxon>Bacteroidota</taxon>
        <taxon>Saprospiria</taxon>
        <taxon>Saprospirales</taxon>
        <taxon>Lewinellaceae</taxon>
        <taxon>Neolewinella</taxon>
    </lineage>
</organism>
<dbReference type="Pfam" id="PF06445">
    <property type="entry name" value="GyrI-like"/>
    <property type="match status" value="1"/>
</dbReference>
<feature type="domain" description="AraC effector-binding" evidence="1">
    <location>
        <begin position="1"/>
        <end position="158"/>
    </location>
</feature>
<protein>
    <submittedName>
        <fullName evidence="2">GyrI-like domain-containing protein</fullName>
    </submittedName>
</protein>
<evidence type="ECO:0000313" key="2">
    <source>
        <dbReference type="EMBL" id="TXF91179.1"/>
    </source>
</evidence>
<comment type="caution">
    <text evidence="2">The sequence shown here is derived from an EMBL/GenBank/DDBJ whole genome shotgun (WGS) entry which is preliminary data.</text>
</comment>
<reference evidence="2 3" key="1">
    <citation type="submission" date="2019-08" db="EMBL/GenBank/DDBJ databases">
        <title>Lewinella sp. strain SSH13 Genome sequencing and assembly.</title>
        <authorList>
            <person name="Kim I."/>
        </authorList>
    </citation>
    <scope>NUCLEOTIDE SEQUENCE [LARGE SCALE GENOMIC DNA]</scope>
    <source>
        <strain evidence="2 3">SSH13</strain>
    </source>
</reference>
<evidence type="ECO:0000259" key="1">
    <source>
        <dbReference type="SMART" id="SM00871"/>
    </source>
</evidence>